<dbReference type="Proteomes" id="UP001204746">
    <property type="component" value="Unassembled WGS sequence"/>
</dbReference>
<dbReference type="RefSeq" id="WP_256654523.1">
    <property type="nucleotide sequence ID" value="NZ_JANIAA010000038.1"/>
</dbReference>
<comment type="caution">
    <text evidence="1">The sequence shown here is derived from an EMBL/GenBank/DDBJ whole genome shotgun (WGS) entry which is preliminary data.</text>
</comment>
<gene>
    <name evidence="1" type="ORF">NP777_36755</name>
</gene>
<dbReference type="EMBL" id="JANIAA010000038">
    <property type="protein sequence ID" value="MCQ8193715.1"/>
    <property type="molecule type" value="Genomic_DNA"/>
</dbReference>
<keyword evidence="2" id="KW-1185">Reference proteome</keyword>
<reference evidence="1 2" key="1">
    <citation type="submission" date="2022-07" db="EMBL/GenBank/DDBJ databases">
        <authorList>
            <person name="Phongsopitanun W."/>
            <person name="Tanasupawat S."/>
        </authorList>
    </citation>
    <scope>NUCLEOTIDE SEQUENCE [LARGE SCALE GENOMIC DNA]</scope>
    <source>
        <strain evidence="1 2">RCU-064</strain>
    </source>
</reference>
<sequence>MTITCVDGQRNTSAWRYGYAKAECSYGVGWESAVYRTRRP</sequence>
<protein>
    <submittedName>
        <fullName evidence="1">Uncharacterized protein</fullName>
    </submittedName>
</protein>
<proteinExistence type="predicted"/>
<evidence type="ECO:0000313" key="1">
    <source>
        <dbReference type="EMBL" id="MCQ8193715.1"/>
    </source>
</evidence>
<evidence type="ECO:0000313" key="2">
    <source>
        <dbReference type="Proteomes" id="UP001204746"/>
    </source>
</evidence>
<name>A0ABT1V8J5_9ACTN</name>
<accession>A0ABT1V8J5</accession>
<organism evidence="1 2">
    <name type="scientific">Streptomyces rugosispiralis</name>
    <dbReference type="NCBI Taxonomy" id="2967341"/>
    <lineage>
        <taxon>Bacteria</taxon>
        <taxon>Bacillati</taxon>
        <taxon>Actinomycetota</taxon>
        <taxon>Actinomycetes</taxon>
        <taxon>Kitasatosporales</taxon>
        <taxon>Streptomycetaceae</taxon>
        <taxon>Streptomyces</taxon>
    </lineage>
</organism>